<feature type="domain" description="Metalloprotease TldD/E C-terminal" evidence="6">
    <location>
        <begin position="224"/>
        <end position="455"/>
    </location>
</feature>
<name>C7M345_ACIFD</name>
<dbReference type="EMBL" id="CP001631">
    <property type="protein sequence ID" value="ACU53439.1"/>
    <property type="molecule type" value="Genomic_DNA"/>
</dbReference>
<dbReference type="HOGENOM" id="CLU_026425_1_0_11"/>
<dbReference type="PANTHER" id="PTHR30624">
    <property type="entry name" value="UNCHARACTERIZED PROTEIN TLDD AND PMBA"/>
    <property type="match status" value="1"/>
</dbReference>
<feature type="domain" description="Metalloprotease TldD/E central" evidence="7">
    <location>
        <begin position="116"/>
        <end position="216"/>
    </location>
</feature>
<evidence type="ECO:0000259" key="5">
    <source>
        <dbReference type="Pfam" id="PF01523"/>
    </source>
</evidence>
<protein>
    <submittedName>
        <fullName evidence="8">Peptidase U62 modulator of DNA gyrase</fullName>
    </submittedName>
</protein>
<keyword evidence="4" id="KW-0482">Metalloprotease</keyword>
<evidence type="ECO:0000256" key="3">
    <source>
        <dbReference type="ARBA" id="ARBA00022801"/>
    </source>
</evidence>
<evidence type="ECO:0000259" key="6">
    <source>
        <dbReference type="Pfam" id="PF19289"/>
    </source>
</evidence>
<dbReference type="RefSeq" id="WP_015797938.1">
    <property type="nucleotide sequence ID" value="NC_013124.1"/>
</dbReference>
<dbReference type="OrthoDB" id="9803213at2"/>
<dbReference type="STRING" id="525909.Afer_0472"/>
<keyword evidence="9" id="KW-1185">Reference proteome</keyword>
<gene>
    <name evidence="8" type="ordered locus">Afer_0472</name>
</gene>
<dbReference type="GO" id="GO:0005829">
    <property type="term" value="C:cytosol"/>
    <property type="evidence" value="ECO:0007669"/>
    <property type="project" value="TreeGrafter"/>
</dbReference>
<dbReference type="InterPro" id="IPR036059">
    <property type="entry name" value="TldD/PmbA_sf"/>
</dbReference>
<accession>C7M345</accession>
<proteinExistence type="inferred from homology"/>
<evidence type="ECO:0000313" key="8">
    <source>
        <dbReference type="EMBL" id="ACU53439.1"/>
    </source>
</evidence>
<dbReference type="InterPro" id="IPR045570">
    <property type="entry name" value="Metalloprtase-TldD/E_cen_dom"/>
</dbReference>
<reference evidence="8 9" key="1">
    <citation type="journal article" date="2009" name="Stand. Genomic Sci.">
        <title>Complete genome sequence of Acidimicrobium ferrooxidans type strain (ICP).</title>
        <authorList>
            <person name="Clum A."/>
            <person name="Nolan M."/>
            <person name="Lang E."/>
            <person name="Glavina Del Rio T."/>
            <person name="Tice H."/>
            <person name="Copeland A."/>
            <person name="Cheng J.F."/>
            <person name="Lucas S."/>
            <person name="Chen F."/>
            <person name="Bruce D."/>
            <person name="Goodwin L."/>
            <person name="Pitluck S."/>
            <person name="Ivanova N."/>
            <person name="Mavrommatis K."/>
            <person name="Mikhailova N."/>
            <person name="Pati A."/>
            <person name="Chen A."/>
            <person name="Palaniappan K."/>
            <person name="Goker M."/>
            <person name="Spring S."/>
            <person name="Land M."/>
            <person name="Hauser L."/>
            <person name="Chang Y.J."/>
            <person name="Jeffries C.C."/>
            <person name="Chain P."/>
            <person name="Bristow J."/>
            <person name="Eisen J.A."/>
            <person name="Markowitz V."/>
            <person name="Hugenholtz P."/>
            <person name="Kyrpides N.C."/>
            <person name="Klenk H.P."/>
            <person name="Lapidus A."/>
        </authorList>
    </citation>
    <scope>NUCLEOTIDE SEQUENCE [LARGE SCALE GENOMIC DNA]</scope>
    <source>
        <strain evidence="9">DSM 10331 / JCM 15462 / NBRC 103882 / ICP</strain>
    </source>
</reference>
<dbReference type="Pfam" id="PF19289">
    <property type="entry name" value="PmbA_TldD_3rd"/>
    <property type="match status" value="1"/>
</dbReference>
<organism evidence="8 9">
    <name type="scientific">Acidimicrobium ferrooxidans (strain DSM 10331 / JCM 15462 / NBRC 103882 / ICP)</name>
    <dbReference type="NCBI Taxonomy" id="525909"/>
    <lineage>
        <taxon>Bacteria</taxon>
        <taxon>Bacillati</taxon>
        <taxon>Actinomycetota</taxon>
        <taxon>Acidimicrobiia</taxon>
        <taxon>Acidimicrobiales</taxon>
        <taxon>Acidimicrobiaceae</taxon>
        <taxon>Acidimicrobium</taxon>
    </lineage>
</organism>
<dbReference type="InterPro" id="IPR045569">
    <property type="entry name" value="Metalloprtase-TldD/E_C"/>
</dbReference>
<dbReference type="InterPro" id="IPR035068">
    <property type="entry name" value="TldD/PmbA_N"/>
</dbReference>
<dbReference type="Pfam" id="PF19290">
    <property type="entry name" value="PmbA_TldD_2nd"/>
    <property type="match status" value="1"/>
</dbReference>
<evidence type="ECO:0000313" key="9">
    <source>
        <dbReference type="Proteomes" id="UP000000771"/>
    </source>
</evidence>
<dbReference type="Proteomes" id="UP000000771">
    <property type="component" value="Chromosome"/>
</dbReference>
<evidence type="ECO:0000256" key="1">
    <source>
        <dbReference type="ARBA" id="ARBA00005836"/>
    </source>
</evidence>
<dbReference type="InterPro" id="IPR002510">
    <property type="entry name" value="Metalloprtase-TldD/E_N"/>
</dbReference>
<dbReference type="GO" id="GO:0006508">
    <property type="term" value="P:proteolysis"/>
    <property type="evidence" value="ECO:0007669"/>
    <property type="project" value="UniProtKB-KW"/>
</dbReference>
<evidence type="ECO:0000259" key="7">
    <source>
        <dbReference type="Pfam" id="PF19290"/>
    </source>
</evidence>
<dbReference type="PIRSF" id="PIRSF004919">
    <property type="entry name" value="TldD"/>
    <property type="match status" value="1"/>
</dbReference>
<keyword evidence="2" id="KW-0645">Protease</keyword>
<dbReference type="Gene3D" id="3.30.2290.10">
    <property type="entry name" value="PmbA/TldD superfamily"/>
    <property type="match status" value="1"/>
</dbReference>
<evidence type="ECO:0000256" key="2">
    <source>
        <dbReference type="ARBA" id="ARBA00022670"/>
    </source>
</evidence>
<dbReference type="SUPFAM" id="SSF111283">
    <property type="entry name" value="Putative modulator of DNA gyrase, PmbA/TldD"/>
    <property type="match status" value="1"/>
</dbReference>
<dbReference type="AlphaFoldDB" id="C7M345"/>
<comment type="similarity">
    <text evidence="1">Belongs to the peptidase U62 family.</text>
</comment>
<dbReference type="PANTHER" id="PTHR30624:SF4">
    <property type="entry name" value="METALLOPROTEASE TLDD"/>
    <property type="match status" value="1"/>
</dbReference>
<sequence>MIDPELVDLVLQRALARGGDFAEVFVEEVRSTSVSVDDGRVGALADVGWRGVGIRVVVGETTGFAHTTDLSPRALVAAAETASSIAKGGASRVAPLEVAPIEPAAPERDPSAKRRMVELLRAGETEARGLADAIVQVSGQAATARRRILVANSEGRFVTDRQARTRVSFQVVAAGDTGAQSGRETSAATVDLEELLDALDVGALAQVAGRRALAKLAARPAPAGVLPVVLAKGSGGILFHEACGHGLEADHIAKGASVYAGRLGERVASPLVTLVDDGTRAGEWGSYHIDDEGNPAQSNVLIRDGELVDYLWDRRSATKLGQSPRGNGRRQDYRSLPMVRMTNTFLTPGESDPADVVASTDHGVYVAALSGGQVNTATGDFVFGVQEAYLIEHGRITAPIRDTQLIGNGPEVLAAVDAVANDFDMTAGTCGKNGQSVPVGCGQPTLRLAGVTLGGTIGG</sequence>
<dbReference type="Pfam" id="PF01523">
    <property type="entry name" value="PmbA_TldD_1st"/>
    <property type="match status" value="1"/>
</dbReference>
<feature type="domain" description="Metalloprotease TldD/E N-terminal" evidence="5">
    <location>
        <begin position="22"/>
        <end position="86"/>
    </location>
</feature>
<dbReference type="KEGG" id="afo:Afer_0472"/>
<dbReference type="InterPro" id="IPR025502">
    <property type="entry name" value="TldD"/>
</dbReference>
<dbReference type="GO" id="GO:0008237">
    <property type="term" value="F:metallopeptidase activity"/>
    <property type="evidence" value="ECO:0007669"/>
    <property type="project" value="UniProtKB-KW"/>
</dbReference>
<evidence type="ECO:0000256" key="4">
    <source>
        <dbReference type="ARBA" id="ARBA00023049"/>
    </source>
</evidence>
<keyword evidence="3" id="KW-0378">Hydrolase</keyword>
<dbReference type="eggNOG" id="COG0312">
    <property type="taxonomic scope" value="Bacteria"/>
</dbReference>
<dbReference type="InterPro" id="IPR051463">
    <property type="entry name" value="Peptidase_U62_metallo"/>
</dbReference>